<evidence type="ECO:0000256" key="2">
    <source>
        <dbReference type="ARBA" id="ARBA00022737"/>
    </source>
</evidence>
<dbReference type="PANTHER" id="PTHR22847">
    <property type="entry name" value="WD40 REPEAT PROTEIN"/>
    <property type="match status" value="1"/>
</dbReference>
<dbReference type="InterPro" id="IPR036322">
    <property type="entry name" value="WD40_repeat_dom_sf"/>
</dbReference>
<evidence type="ECO:0000313" key="8">
    <source>
        <dbReference type="Proteomes" id="UP000624244"/>
    </source>
</evidence>
<dbReference type="PROSITE" id="PS00678">
    <property type="entry name" value="WD_REPEATS_1"/>
    <property type="match status" value="3"/>
</dbReference>
<keyword evidence="1 6" id="KW-0853">WD repeat</keyword>
<dbReference type="Gene3D" id="2.130.10.10">
    <property type="entry name" value="YVTN repeat-like/Quinoprotein amine dehydrogenase"/>
    <property type="match status" value="2"/>
</dbReference>
<feature type="repeat" description="WD" evidence="6">
    <location>
        <begin position="134"/>
        <end position="175"/>
    </location>
</feature>
<organism evidence="7 8">
    <name type="scientific">Cochliobolus sativus</name>
    <name type="common">Common root rot and spot blotch fungus</name>
    <name type="synonym">Bipolaris sorokiniana</name>
    <dbReference type="NCBI Taxonomy" id="45130"/>
    <lineage>
        <taxon>Eukaryota</taxon>
        <taxon>Fungi</taxon>
        <taxon>Dikarya</taxon>
        <taxon>Ascomycota</taxon>
        <taxon>Pezizomycotina</taxon>
        <taxon>Dothideomycetes</taxon>
        <taxon>Pleosporomycetidae</taxon>
        <taxon>Pleosporales</taxon>
        <taxon>Pleosporineae</taxon>
        <taxon>Pleosporaceae</taxon>
        <taxon>Bipolaris</taxon>
    </lineage>
</organism>
<comment type="caution">
    <text evidence="7">The sequence shown here is derived from an EMBL/GenBank/DDBJ whole genome shotgun (WGS) entry which is preliminary data.</text>
</comment>
<gene>
    <name evidence="7" type="ORF">GGP41_009308</name>
</gene>
<dbReference type="PRINTS" id="PR00320">
    <property type="entry name" value="GPROTEINBRPT"/>
</dbReference>
<dbReference type="SUPFAM" id="SSF50978">
    <property type="entry name" value="WD40 repeat-like"/>
    <property type="match status" value="1"/>
</dbReference>
<sequence>MAKGVVSMTRLWDLVQELRDADVLNKIVCDARRFIMYHKEAIENYPLQAYASALLFSPANSIVRRLFQHEEPRGVTIKPPINNGWSACLQTLEGHNSYVRSVAFSHDSTRLASASWDRTVKIWDASSGTCVHTLEGHSSSVSLVAFSHDSTQLASALEDSTVKIWDVSSGTCVHTLEGHSSYVNSVAFSHDSTRLASASEDRTVKIWDASSGTCIHTLNVSTVLHGLSFDCTSTSLNTNIGIIAIPPFQVSTSTDMAASKPQYQNIWFGLCAPEAMYYGYRLSIDHQGQPLVGL</sequence>
<dbReference type="Pfam" id="PF00400">
    <property type="entry name" value="WD40"/>
    <property type="match status" value="3"/>
</dbReference>
<name>A0A8H6DVI0_COCSA</name>
<reference evidence="7" key="1">
    <citation type="submission" date="2019-11" db="EMBL/GenBank/DDBJ databases">
        <title>Bipolaris sorokiniana Genome sequencing.</title>
        <authorList>
            <person name="Wang H."/>
        </authorList>
    </citation>
    <scope>NUCLEOTIDE SEQUENCE</scope>
</reference>
<dbReference type="CDD" id="cd00200">
    <property type="entry name" value="WD40"/>
    <property type="match status" value="1"/>
</dbReference>
<evidence type="ECO:0000256" key="4">
    <source>
        <dbReference type="ARBA" id="ARBA00039789"/>
    </source>
</evidence>
<dbReference type="GO" id="GO:0005634">
    <property type="term" value="C:nucleus"/>
    <property type="evidence" value="ECO:0007669"/>
    <property type="project" value="TreeGrafter"/>
</dbReference>
<evidence type="ECO:0000256" key="6">
    <source>
        <dbReference type="PROSITE-ProRule" id="PRU00221"/>
    </source>
</evidence>
<dbReference type="GO" id="GO:1990234">
    <property type="term" value="C:transferase complex"/>
    <property type="evidence" value="ECO:0007669"/>
    <property type="project" value="UniProtKB-ARBA"/>
</dbReference>
<dbReference type="PROSITE" id="PS50294">
    <property type="entry name" value="WD_REPEATS_REGION"/>
    <property type="match status" value="3"/>
</dbReference>
<dbReference type="PROSITE" id="PS50082">
    <property type="entry name" value="WD_REPEATS_2"/>
    <property type="match status" value="3"/>
</dbReference>
<proteinExistence type="inferred from homology"/>
<comment type="similarity">
    <text evidence="3">Belongs to the WD repeat MDV1/CAF4 family.</text>
</comment>
<dbReference type="PANTHER" id="PTHR22847:SF637">
    <property type="entry name" value="WD REPEAT DOMAIN 5B"/>
    <property type="match status" value="1"/>
</dbReference>
<protein>
    <recommendedName>
        <fullName evidence="4">Mitochondrial division protein 1</fullName>
    </recommendedName>
</protein>
<dbReference type="EMBL" id="WNKQ01000012">
    <property type="protein sequence ID" value="KAF5847995.1"/>
    <property type="molecule type" value="Genomic_DNA"/>
</dbReference>
<feature type="repeat" description="WD" evidence="6">
    <location>
        <begin position="92"/>
        <end position="133"/>
    </location>
</feature>
<dbReference type="InterPro" id="IPR015943">
    <property type="entry name" value="WD40/YVTN_repeat-like_dom_sf"/>
</dbReference>
<dbReference type="SMART" id="SM00320">
    <property type="entry name" value="WD40"/>
    <property type="match status" value="3"/>
</dbReference>
<evidence type="ECO:0000256" key="1">
    <source>
        <dbReference type="ARBA" id="ARBA00022574"/>
    </source>
</evidence>
<comment type="function">
    <text evidence="5">Involved in mitochondrial fission. Acts as an adapter protein required to form mitochondrial fission complexes. Formation of these complexes is required to promote constriction and fission of the mitochondrial compartment at a late step in mitochondrial division.</text>
</comment>
<dbReference type="InterPro" id="IPR020472">
    <property type="entry name" value="WD40_PAC1"/>
</dbReference>
<dbReference type="InterPro" id="IPR001680">
    <property type="entry name" value="WD40_rpt"/>
</dbReference>
<feature type="repeat" description="WD" evidence="6">
    <location>
        <begin position="176"/>
        <end position="217"/>
    </location>
</feature>
<evidence type="ECO:0000256" key="5">
    <source>
        <dbReference type="ARBA" id="ARBA00043913"/>
    </source>
</evidence>
<dbReference type="Proteomes" id="UP000624244">
    <property type="component" value="Unassembled WGS sequence"/>
</dbReference>
<keyword evidence="2" id="KW-0677">Repeat</keyword>
<evidence type="ECO:0000256" key="3">
    <source>
        <dbReference type="ARBA" id="ARBA00038415"/>
    </source>
</evidence>
<evidence type="ECO:0000313" key="7">
    <source>
        <dbReference type="EMBL" id="KAF5847995.1"/>
    </source>
</evidence>
<accession>A0A8H6DVI0</accession>
<dbReference type="AlphaFoldDB" id="A0A8H6DVI0"/>
<dbReference type="InterPro" id="IPR019775">
    <property type="entry name" value="WD40_repeat_CS"/>
</dbReference>